<reference evidence="3 4" key="1">
    <citation type="submission" date="2019-06" db="EMBL/GenBank/DDBJ databases">
        <title>Draft genome sequence of the filamentous fungus Phialemoniopsis curvata isolated from diesel fuel.</title>
        <authorList>
            <person name="Varaljay V.A."/>
            <person name="Lyon W.J."/>
            <person name="Crouch A.L."/>
            <person name="Drake C.E."/>
            <person name="Hollomon J.M."/>
            <person name="Nadeau L.J."/>
            <person name="Nunn H.S."/>
            <person name="Stevenson B.S."/>
            <person name="Bojanowski C.L."/>
            <person name="Crookes-Goodson W.J."/>
        </authorList>
    </citation>
    <scope>NUCLEOTIDE SEQUENCE [LARGE SCALE GENOMIC DNA]</scope>
    <source>
        <strain evidence="3 4">D216</strain>
    </source>
</reference>
<evidence type="ECO:0000313" key="3">
    <source>
        <dbReference type="EMBL" id="TPX17569.1"/>
    </source>
</evidence>
<gene>
    <name evidence="3" type="ORF">E0L32_012132</name>
</gene>
<dbReference type="AlphaFoldDB" id="A0A507BJF2"/>
<evidence type="ECO:0000313" key="4">
    <source>
        <dbReference type="Proteomes" id="UP000319257"/>
    </source>
</evidence>
<proteinExistence type="predicted"/>
<dbReference type="PANTHER" id="PTHR35910:SF6">
    <property type="entry name" value="2EXR DOMAIN-CONTAINING PROTEIN"/>
    <property type="match status" value="1"/>
</dbReference>
<feature type="region of interest" description="Disordered" evidence="1">
    <location>
        <begin position="1"/>
        <end position="35"/>
    </location>
</feature>
<comment type="caution">
    <text evidence="3">The sequence shown here is derived from an EMBL/GenBank/DDBJ whole genome shotgun (WGS) entry which is preliminary data.</text>
</comment>
<dbReference type="PANTHER" id="PTHR35910">
    <property type="entry name" value="2EXR DOMAIN-CONTAINING PROTEIN"/>
    <property type="match status" value="1"/>
</dbReference>
<dbReference type="RefSeq" id="XP_030999280.1">
    <property type="nucleotide sequence ID" value="XM_031134939.1"/>
</dbReference>
<accession>A0A507BJF2</accession>
<dbReference type="STRING" id="1093900.A0A507BJF2"/>
<feature type="compositionally biased region" description="Basic and acidic residues" evidence="1">
    <location>
        <begin position="8"/>
        <end position="24"/>
    </location>
</feature>
<evidence type="ECO:0000259" key="2">
    <source>
        <dbReference type="Pfam" id="PF20150"/>
    </source>
</evidence>
<name>A0A507BJF2_9PEZI</name>
<feature type="compositionally biased region" description="Polar residues" evidence="1">
    <location>
        <begin position="26"/>
        <end position="35"/>
    </location>
</feature>
<keyword evidence="4" id="KW-1185">Reference proteome</keyword>
<organism evidence="3 4">
    <name type="scientific">Thyridium curvatum</name>
    <dbReference type="NCBI Taxonomy" id="1093900"/>
    <lineage>
        <taxon>Eukaryota</taxon>
        <taxon>Fungi</taxon>
        <taxon>Dikarya</taxon>
        <taxon>Ascomycota</taxon>
        <taxon>Pezizomycotina</taxon>
        <taxon>Sordariomycetes</taxon>
        <taxon>Sordariomycetidae</taxon>
        <taxon>Thyridiales</taxon>
        <taxon>Thyridiaceae</taxon>
        <taxon>Thyridium</taxon>
    </lineage>
</organism>
<protein>
    <recommendedName>
        <fullName evidence="2">2EXR domain-containing protein</fullName>
    </recommendedName>
</protein>
<evidence type="ECO:0000256" key="1">
    <source>
        <dbReference type="SAM" id="MobiDB-lite"/>
    </source>
</evidence>
<dbReference type="Pfam" id="PF20150">
    <property type="entry name" value="2EXR"/>
    <property type="match status" value="1"/>
</dbReference>
<dbReference type="GeneID" id="41979579"/>
<dbReference type="OrthoDB" id="3540486at2759"/>
<sequence length="362" mass="41684">MASAEDEGIARHTDAGPTDREDRQPLGQSPEGSPCTSFTCFPQLPNEVRIIIWKFCIPRRIIDIAWLGSVNNYVGIFRREQISMAYRSLRAPVITRVCSESRKVVVQEGGHMHIINRGGSHYIWINPKYDMFQEIQRWTGNYPYTSLYRTERTRQLHSTEPISWLACEKDDTGTHQLDIDALMPPDQQPGMREQIFVRILIEFVHGPYAQATKTGLFGLTGEEHSIFVDLGDTAKLQRLVQLETQGMPSDEYQEHWDAKLHMWAASAHIALDKAKGGYLWSRVLRYLEDNNLTRAESGVFKTLSGSERMKIRNSTMYWQLLDTEHPLIQVLREQGPQLRPVIMWRLCDATACPARRTLTFTY</sequence>
<dbReference type="EMBL" id="SKBQ01000138">
    <property type="protein sequence ID" value="TPX17569.1"/>
    <property type="molecule type" value="Genomic_DNA"/>
</dbReference>
<feature type="domain" description="2EXR" evidence="2">
    <location>
        <begin position="38"/>
        <end position="132"/>
    </location>
</feature>
<dbReference type="InParanoid" id="A0A507BJF2"/>
<dbReference type="InterPro" id="IPR045518">
    <property type="entry name" value="2EXR"/>
</dbReference>
<dbReference type="Proteomes" id="UP000319257">
    <property type="component" value="Unassembled WGS sequence"/>
</dbReference>